<name>A0A5C1NKE5_9GAMM</name>
<dbReference type="OrthoDB" id="9001829at2"/>
<feature type="compositionally biased region" description="Polar residues" evidence="1">
    <location>
        <begin position="8"/>
        <end position="21"/>
    </location>
</feature>
<organism evidence="2 3">
    <name type="scientific">Halomonas binhaiensis</name>
    <dbReference type="NCBI Taxonomy" id="2562282"/>
    <lineage>
        <taxon>Bacteria</taxon>
        <taxon>Pseudomonadati</taxon>
        <taxon>Pseudomonadota</taxon>
        <taxon>Gammaproteobacteria</taxon>
        <taxon>Oceanospirillales</taxon>
        <taxon>Halomonadaceae</taxon>
        <taxon>Halomonas</taxon>
    </lineage>
</organism>
<dbReference type="RefSeq" id="WP_149285669.1">
    <property type="nucleotide sequence ID" value="NZ_CP038437.2"/>
</dbReference>
<evidence type="ECO:0000313" key="2">
    <source>
        <dbReference type="EMBL" id="QEM82545.1"/>
    </source>
</evidence>
<sequence>MSDRETTRTTGNGSAILTTNGAQSPANVDITHCDKIVPRASDSIYGKCNYYYEPMMFGDIERIKQSWPEGSEPPSFPSEDGVEKTGVTLGEYIEQSFKNLRHVPISVYTLAESFELAKRAWLKREELLDPESDIGWSRYGNFWARHVGCGHIPPDYYTHYGYYYCSRYAVYLLPRLSPRGKQWMADARYNLQVYLDDVIQANMNGDVDNIVIEQGDFETPIEIDPYELELESRKFREAAFATHVNAYLDAGLSELSALDLYKIGTMPNVEEWLDTNTYDQVGKSGLSMAKDWWNGETDPIENTLTDVKQRTSDMVDKALERLTSWF</sequence>
<evidence type="ECO:0000313" key="3">
    <source>
        <dbReference type="Proteomes" id="UP000324285"/>
    </source>
</evidence>
<feature type="region of interest" description="Disordered" evidence="1">
    <location>
        <begin position="1"/>
        <end position="21"/>
    </location>
</feature>
<evidence type="ECO:0000256" key="1">
    <source>
        <dbReference type="SAM" id="MobiDB-lite"/>
    </source>
</evidence>
<reference evidence="2" key="1">
    <citation type="submission" date="2021-02" db="EMBL/GenBank/DDBJ databases">
        <title>Strain Y2R2, a novel species of the genus Halomonas.</title>
        <authorList>
            <person name="Huang H."/>
        </authorList>
    </citation>
    <scope>NUCLEOTIDE SEQUENCE</scope>
    <source>
        <strain evidence="2">Y2R2</strain>
    </source>
</reference>
<dbReference type="KEGG" id="hbh:E4T21_14065"/>
<dbReference type="Proteomes" id="UP000324285">
    <property type="component" value="Chromosome"/>
</dbReference>
<keyword evidence="3" id="KW-1185">Reference proteome</keyword>
<protein>
    <submittedName>
        <fullName evidence="2">Uncharacterized protein</fullName>
    </submittedName>
</protein>
<dbReference type="EMBL" id="CP038437">
    <property type="protein sequence ID" value="QEM82545.1"/>
    <property type="molecule type" value="Genomic_DNA"/>
</dbReference>
<proteinExistence type="predicted"/>
<gene>
    <name evidence="2" type="ORF">E4T21_14065</name>
</gene>
<accession>A0A5C1NKE5</accession>
<dbReference type="AlphaFoldDB" id="A0A5C1NKE5"/>